<reference evidence="1" key="3">
    <citation type="submission" date="2018-11" db="EMBL/GenBank/DDBJ databases">
        <title>Proposal to divide the Flavobacteriaceae and reorganize its genera based on Amino Acid Identity values calculated from whole genome sequences.</title>
        <authorList>
            <person name="Nicholson A.C."/>
            <person name="Gulvik C.A."/>
            <person name="Whitney A.M."/>
            <person name="Humrighouse B.W."/>
            <person name="Bell M."/>
            <person name="Holmes B."/>
            <person name="Steigerwalt A."/>
            <person name="Villarma A."/>
            <person name="Sheth M."/>
            <person name="Batra D."/>
            <person name="Pryor J."/>
            <person name="Bernardet J.-F."/>
            <person name="Hugo C."/>
            <person name="Kampfer P."/>
            <person name="Newman J."/>
            <person name="Mcquiston J.R."/>
        </authorList>
    </citation>
    <scope>NUCLEOTIDE SEQUENCE [LARGE SCALE GENOMIC DNA]</scope>
    <source>
        <strain evidence="1">G0188</strain>
    </source>
</reference>
<dbReference type="AlphaFoldDB" id="A0A376DTK7"/>
<dbReference type="OrthoDB" id="2053364at2"/>
<evidence type="ECO:0000313" key="1">
    <source>
        <dbReference type="EMBL" id="AZA49725.1"/>
    </source>
</evidence>
<evidence type="ECO:0000313" key="3">
    <source>
        <dbReference type="Proteomes" id="UP000255224"/>
    </source>
</evidence>
<organism evidence="2 3">
    <name type="scientific">Chryseobacterium carnipullorum</name>
    <dbReference type="NCBI Taxonomy" id="1124835"/>
    <lineage>
        <taxon>Bacteria</taxon>
        <taxon>Pseudomonadati</taxon>
        <taxon>Bacteroidota</taxon>
        <taxon>Flavobacteriia</taxon>
        <taxon>Flavobacteriales</taxon>
        <taxon>Weeksellaceae</taxon>
        <taxon>Chryseobacterium group</taxon>
        <taxon>Chryseobacterium</taxon>
    </lineage>
</organism>
<dbReference type="EMBL" id="CP033920">
    <property type="protein sequence ID" value="AZA49725.1"/>
    <property type="molecule type" value="Genomic_DNA"/>
</dbReference>
<reference evidence="2 3" key="1">
    <citation type="submission" date="2018-06" db="EMBL/GenBank/DDBJ databases">
        <authorList>
            <consortium name="Pathogen Informatics"/>
            <person name="Doyle S."/>
        </authorList>
    </citation>
    <scope>NUCLEOTIDE SEQUENCE [LARGE SCALE GENOMIC DNA]</scope>
    <source>
        <strain evidence="2 3">NCTC13533</strain>
    </source>
</reference>
<sequence length="114" mass="13488">MKNTKELYLILTKKWFLEILTGVKKEEYRSFTEYYVERLGELDKDGELIDTRKYETIKFQLGYRKNAPQMIVECKDVLIEVDEGVEEELNEQNSNFVIVLGEILEKINCESLNV</sequence>
<accession>A0A376DTK7</accession>
<accession>A0A3G6NFL4</accession>
<evidence type="ECO:0000313" key="4">
    <source>
        <dbReference type="Proteomes" id="UP000273270"/>
    </source>
</evidence>
<protein>
    <recommendedName>
        <fullName evidence="5">ASCH domain-containing protein</fullName>
    </recommendedName>
</protein>
<gene>
    <name evidence="1" type="ORF">EG346_16745</name>
    <name evidence="2" type="ORF">NCTC13533_01889</name>
</gene>
<name>A0A376DTK7_CHRCU</name>
<dbReference type="EMBL" id="UFVQ01000003">
    <property type="protein sequence ID" value="STC95433.1"/>
    <property type="molecule type" value="Genomic_DNA"/>
</dbReference>
<dbReference type="Proteomes" id="UP000255224">
    <property type="component" value="Unassembled WGS sequence"/>
</dbReference>
<keyword evidence="4" id="KW-1185">Reference proteome</keyword>
<dbReference type="Proteomes" id="UP000273270">
    <property type="component" value="Chromosome"/>
</dbReference>
<evidence type="ECO:0000313" key="2">
    <source>
        <dbReference type="EMBL" id="STC95433.1"/>
    </source>
</evidence>
<evidence type="ECO:0008006" key="5">
    <source>
        <dbReference type="Google" id="ProtNLM"/>
    </source>
</evidence>
<reference evidence="4" key="2">
    <citation type="submission" date="2018-11" db="EMBL/GenBank/DDBJ databases">
        <title>Proposal to divide the Flavobacteriaceae and reorganize its genera based on Amino Acid Identity values calculated from whole genome sequences.</title>
        <authorList>
            <person name="Nicholson A.C."/>
            <person name="Gulvik C.A."/>
            <person name="Whitney A.M."/>
            <person name="Humrighouse B.W."/>
            <person name="Bell M."/>
            <person name="Holmes B."/>
            <person name="Steigerwalt A.G."/>
            <person name="Villarma A."/>
            <person name="Sheth M."/>
            <person name="Batra D."/>
            <person name="Pryor J."/>
            <person name="Bernardet J.-F."/>
            <person name="Hugo C."/>
            <person name="Kampfer P."/>
            <person name="Newman J."/>
            <person name="McQuiston J.R."/>
        </authorList>
    </citation>
    <scope>NUCLEOTIDE SEQUENCE [LARGE SCALE GENOMIC DNA]</scope>
    <source>
        <strain evidence="4">G0188</strain>
    </source>
</reference>
<dbReference type="KEGG" id="ccau:EG346_16745"/>
<dbReference type="RefSeq" id="WP_123880142.1">
    <property type="nucleotide sequence ID" value="NZ_CP033920.1"/>
</dbReference>
<proteinExistence type="predicted"/>